<reference evidence="1 2" key="1">
    <citation type="journal article" date="2019" name="Front. Microbiol.">
        <title>Ammonia Oxidation by the Arctic Terrestrial Thaumarchaeote Candidatus Nitrosocosmicus arcticus Is Stimulated by Increasing Temperatures.</title>
        <authorList>
            <person name="Alves R.J.E."/>
            <person name="Kerou M."/>
            <person name="Zappe A."/>
            <person name="Bittner R."/>
            <person name="Abby S.S."/>
            <person name="Schmidt H.A."/>
            <person name="Pfeifer K."/>
            <person name="Schleper C."/>
        </authorList>
    </citation>
    <scope>NUCLEOTIDE SEQUENCE [LARGE SCALE GENOMIC DNA]</scope>
    <source>
        <strain evidence="1 2">Kfb</strain>
    </source>
</reference>
<sequence>MKNITLTYVKYIMQLDLFEIDRVIDDMAKGYAAPCATTWFKVTNNKKPTKEEYRKKVVEFMKHFEYVVSSLYPSNTQTEYFRDYVKGGLRKAIHSVNSGNNKEVERRYTYYTDYC</sequence>
<evidence type="ECO:0000313" key="2">
    <source>
        <dbReference type="Proteomes" id="UP000315289"/>
    </source>
</evidence>
<gene>
    <name evidence="1" type="ORF">NARC_100087</name>
</gene>
<protein>
    <submittedName>
        <fullName evidence="1">Uncharacterized protein</fullName>
    </submittedName>
</protein>
<proteinExistence type="predicted"/>
<dbReference type="Proteomes" id="UP000315289">
    <property type="component" value="Unassembled WGS sequence"/>
</dbReference>
<organism evidence="1 2">
    <name type="scientific">Candidatus Nitrosocosmicus arcticus</name>
    <dbReference type="NCBI Taxonomy" id="2035267"/>
    <lineage>
        <taxon>Archaea</taxon>
        <taxon>Nitrososphaerota</taxon>
        <taxon>Nitrososphaeria</taxon>
        <taxon>Nitrososphaerales</taxon>
        <taxon>Nitrososphaeraceae</taxon>
        <taxon>Candidatus Nitrosocosmicus</taxon>
    </lineage>
</organism>
<comment type="caution">
    <text evidence="1">The sequence shown here is derived from an EMBL/GenBank/DDBJ whole genome shotgun (WGS) entry which is preliminary data.</text>
</comment>
<accession>A0A557STV6</accession>
<dbReference type="AlphaFoldDB" id="A0A557STV6"/>
<keyword evidence="2" id="KW-1185">Reference proteome</keyword>
<evidence type="ECO:0000313" key="1">
    <source>
        <dbReference type="EMBL" id="TVP40025.1"/>
    </source>
</evidence>
<name>A0A557STV6_9ARCH</name>
<dbReference type="EMBL" id="VOAH01000010">
    <property type="protein sequence ID" value="TVP40025.1"/>
    <property type="molecule type" value="Genomic_DNA"/>
</dbReference>